<evidence type="ECO:0000313" key="2">
    <source>
        <dbReference type="Proteomes" id="UP000887565"/>
    </source>
</evidence>
<sequence length="88" mass="10401">MAMQLPPHCVNPLSPLHSQTFISSSCQHDTADYGCYPCQLRSIRFDGHDDPCDPHGYHNDRYHQRNRDRRDNNQQSWSASDTRQHRRH</sequence>
<feature type="compositionally biased region" description="Basic and acidic residues" evidence="1">
    <location>
        <begin position="49"/>
        <end position="72"/>
    </location>
</feature>
<feature type="region of interest" description="Disordered" evidence="1">
    <location>
        <begin position="49"/>
        <end position="88"/>
    </location>
</feature>
<reference evidence="3" key="1">
    <citation type="submission" date="2022-11" db="UniProtKB">
        <authorList>
            <consortium name="WormBaseParasite"/>
        </authorList>
    </citation>
    <scope>IDENTIFICATION</scope>
</reference>
<accession>A0A915HGJ3</accession>
<evidence type="ECO:0000313" key="3">
    <source>
        <dbReference type="WBParaSite" id="nRc.2.0.1.t00539-RA"/>
    </source>
</evidence>
<dbReference type="Proteomes" id="UP000887565">
    <property type="component" value="Unplaced"/>
</dbReference>
<name>A0A915HGJ3_ROMCU</name>
<protein>
    <submittedName>
        <fullName evidence="3">Uncharacterized protein</fullName>
    </submittedName>
</protein>
<keyword evidence="2" id="KW-1185">Reference proteome</keyword>
<proteinExistence type="predicted"/>
<dbReference type="WBParaSite" id="nRc.2.0.1.t00539-RA">
    <property type="protein sequence ID" value="nRc.2.0.1.t00539-RA"/>
    <property type="gene ID" value="nRc.2.0.1.g00539"/>
</dbReference>
<organism evidence="2 3">
    <name type="scientific">Romanomermis culicivorax</name>
    <name type="common">Nematode worm</name>
    <dbReference type="NCBI Taxonomy" id="13658"/>
    <lineage>
        <taxon>Eukaryota</taxon>
        <taxon>Metazoa</taxon>
        <taxon>Ecdysozoa</taxon>
        <taxon>Nematoda</taxon>
        <taxon>Enoplea</taxon>
        <taxon>Dorylaimia</taxon>
        <taxon>Mermithida</taxon>
        <taxon>Mermithoidea</taxon>
        <taxon>Mermithidae</taxon>
        <taxon>Romanomermis</taxon>
    </lineage>
</organism>
<dbReference type="AlphaFoldDB" id="A0A915HGJ3"/>
<evidence type="ECO:0000256" key="1">
    <source>
        <dbReference type="SAM" id="MobiDB-lite"/>
    </source>
</evidence>